<dbReference type="SMART" id="SM00317">
    <property type="entry name" value="SET"/>
    <property type="match status" value="1"/>
</dbReference>
<dbReference type="InterPro" id="IPR051760">
    <property type="entry name" value="KMT5A"/>
</dbReference>
<dbReference type="InterPro" id="IPR001214">
    <property type="entry name" value="SET_dom"/>
</dbReference>
<dbReference type="Proteomes" id="UP001652625">
    <property type="component" value="Chromosome 08"/>
</dbReference>
<dbReference type="PROSITE" id="PS50280">
    <property type="entry name" value="SET"/>
    <property type="match status" value="1"/>
</dbReference>
<dbReference type="RefSeq" id="XP_065659878.1">
    <property type="nucleotide sequence ID" value="XM_065803806.1"/>
</dbReference>
<dbReference type="InterPro" id="IPR046341">
    <property type="entry name" value="SET_dom_sf"/>
</dbReference>
<feature type="domain" description="SET" evidence="1">
    <location>
        <begin position="89"/>
        <end position="227"/>
    </location>
</feature>
<dbReference type="Gene3D" id="2.170.270.10">
    <property type="entry name" value="SET domain"/>
    <property type="match status" value="1"/>
</dbReference>
<evidence type="ECO:0000259" key="1">
    <source>
        <dbReference type="PROSITE" id="PS50280"/>
    </source>
</evidence>
<reference evidence="3" key="1">
    <citation type="submission" date="2025-08" db="UniProtKB">
        <authorList>
            <consortium name="RefSeq"/>
        </authorList>
    </citation>
    <scope>IDENTIFICATION</scope>
</reference>
<proteinExistence type="predicted"/>
<protein>
    <submittedName>
        <fullName evidence="3">N-lysine methyltransferase KMT5A-like isoform X1</fullName>
    </submittedName>
</protein>
<dbReference type="GeneID" id="136083888"/>
<dbReference type="PANTHER" id="PTHR46167">
    <property type="entry name" value="N-LYSINE METHYLTRANSFERASE KMT5A"/>
    <property type="match status" value="1"/>
</dbReference>
<dbReference type="PANTHER" id="PTHR46167:SF1">
    <property type="entry name" value="N-LYSINE METHYLTRANSFERASE KMT5A"/>
    <property type="match status" value="1"/>
</dbReference>
<name>A0ABM4CDX0_HYDVU</name>
<organism evidence="2 3">
    <name type="scientific">Hydra vulgaris</name>
    <name type="common">Hydra</name>
    <name type="synonym">Hydra attenuata</name>
    <dbReference type="NCBI Taxonomy" id="6087"/>
    <lineage>
        <taxon>Eukaryota</taxon>
        <taxon>Metazoa</taxon>
        <taxon>Cnidaria</taxon>
        <taxon>Hydrozoa</taxon>
        <taxon>Hydroidolina</taxon>
        <taxon>Anthoathecata</taxon>
        <taxon>Aplanulata</taxon>
        <taxon>Hydridae</taxon>
        <taxon>Hydra</taxon>
    </lineage>
</organism>
<evidence type="ECO:0000313" key="2">
    <source>
        <dbReference type="Proteomes" id="UP001652625"/>
    </source>
</evidence>
<sequence length="269" mass="31528">MPFLFQEKNLPIINDVLLLQAIKNNERPDTCILSFLYKNNEKDIKKITKAIKLGWKSSPEERLSMKSLLKAFHSINEKGSEFISKRRLSPIETAKSYIEMEKDPENLYKKLIDKTKGFGVFSFEKIYKGQFIAQYRGDLVPKKEMNDKIKHYEETNAGSYVYDFIHNNIEYSIDATLHLNYVGRYINDSKYFPKAVMKKVLIKNTPSLCLFALKDIEPNEEILYFYGVDNLSWHPEEFKRKQQKRNKSKDQDSSSKNITLVEEIKNGIV</sequence>
<dbReference type="SUPFAM" id="SSF82199">
    <property type="entry name" value="SET domain"/>
    <property type="match status" value="1"/>
</dbReference>
<evidence type="ECO:0000313" key="3">
    <source>
        <dbReference type="RefSeq" id="XP_065659878.1"/>
    </source>
</evidence>
<accession>A0ABM4CDX0</accession>
<gene>
    <name evidence="3" type="primary">LOC136083888</name>
</gene>
<keyword evidence="2" id="KW-1185">Reference proteome</keyword>
<dbReference type="Pfam" id="PF00856">
    <property type="entry name" value="SET"/>
    <property type="match status" value="1"/>
</dbReference>